<comment type="caution">
    <text evidence="1">The sequence shown here is derived from an EMBL/GenBank/DDBJ whole genome shotgun (WGS) entry which is preliminary data.</text>
</comment>
<organism evidence="1 2">
    <name type="scientific">Lysobacter hankyongensis</name>
    <dbReference type="NCBI Taxonomy" id="1176535"/>
    <lineage>
        <taxon>Bacteria</taxon>
        <taxon>Pseudomonadati</taxon>
        <taxon>Pseudomonadota</taxon>
        <taxon>Gammaproteobacteria</taxon>
        <taxon>Lysobacterales</taxon>
        <taxon>Lysobacteraceae</taxon>
        <taxon>Lysobacter</taxon>
    </lineage>
</organism>
<sequence length="54" mass="5338">MKAWVSRLVLTPGAGAAGAGLAAGGVDGDCAGDEALAASRARNRTEREVFIGPP</sequence>
<evidence type="ECO:0000313" key="2">
    <source>
        <dbReference type="Proteomes" id="UP001499959"/>
    </source>
</evidence>
<keyword evidence="2" id="KW-1185">Reference proteome</keyword>
<proteinExistence type="predicted"/>
<protein>
    <submittedName>
        <fullName evidence="1">Uncharacterized protein</fullName>
    </submittedName>
</protein>
<name>A0ABP9BDK8_9GAMM</name>
<dbReference type="Proteomes" id="UP001499959">
    <property type="component" value="Unassembled WGS sequence"/>
</dbReference>
<dbReference type="EMBL" id="BAABJE010000010">
    <property type="protein sequence ID" value="GAA4794082.1"/>
    <property type="molecule type" value="Genomic_DNA"/>
</dbReference>
<accession>A0ABP9BDK8</accession>
<gene>
    <name evidence="1" type="ORF">GCM10023307_19530</name>
</gene>
<reference evidence="2" key="1">
    <citation type="journal article" date="2019" name="Int. J. Syst. Evol. Microbiol.">
        <title>The Global Catalogue of Microorganisms (GCM) 10K type strain sequencing project: providing services to taxonomists for standard genome sequencing and annotation.</title>
        <authorList>
            <consortium name="The Broad Institute Genomics Platform"/>
            <consortium name="The Broad Institute Genome Sequencing Center for Infectious Disease"/>
            <person name="Wu L."/>
            <person name="Ma J."/>
        </authorList>
    </citation>
    <scope>NUCLEOTIDE SEQUENCE [LARGE SCALE GENOMIC DNA]</scope>
    <source>
        <strain evidence="2">JCM 18204</strain>
    </source>
</reference>
<evidence type="ECO:0000313" key="1">
    <source>
        <dbReference type="EMBL" id="GAA4794082.1"/>
    </source>
</evidence>